<dbReference type="PROSITE" id="PS50088">
    <property type="entry name" value="ANK_REPEAT"/>
    <property type="match status" value="1"/>
</dbReference>
<proteinExistence type="predicted"/>
<dbReference type="PANTHER" id="PTHR24198:SF165">
    <property type="entry name" value="ANKYRIN REPEAT-CONTAINING PROTEIN-RELATED"/>
    <property type="match status" value="1"/>
</dbReference>
<organism evidence="5 6">
    <name type="scientific">Chlorella vulgaris</name>
    <name type="common">Green alga</name>
    <dbReference type="NCBI Taxonomy" id="3077"/>
    <lineage>
        <taxon>Eukaryota</taxon>
        <taxon>Viridiplantae</taxon>
        <taxon>Chlorophyta</taxon>
        <taxon>core chlorophytes</taxon>
        <taxon>Trebouxiophyceae</taxon>
        <taxon>Chlorellales</taxon>
        <taxon>Chlorellaceae</taxon>
        <taxon>Chlorella clade</taxon>
        <taxon>Chlorella</taxon>
    </lineage>
</organism>
<feature type="compositionally biased region" description="Low complexity" evidence="4">
    <location>
        <begin position="588"/>
        <end position="597"/>
    </location>
</feature>
<evidence type="ECO:0000313" key="5">
    <source>
        <dbReference type="EMBL" id="KAI3430817.1"/>
    </source>
</evidence>
<dbReference type="PROSITE" id="PS50297">
    <property type="entry name" value="ANK_REP_REGION"/>
    <property type="match status" value="1"/>
</dbReference>
<name>A0A9D4TP83_CHLVU</name>
<dbReference type="Proteomes" id="UP001055712">
    <property type="component" value="Unassembled WGS sequence"/>
</dbReference>
<dbReference type="PANTHER" id="PTHR24198">
    <property type="entry name" value="ANKYRIN REPEAT AND PROTEIN KINASE DOMAIN-CONTAINING PROTEIN"/>
    <property type="match status" value="1"/>
</dbReference>
<gene>
    <name evidence="5" type="ORF">D9Q98_009228</name>
</gene>
<dbReference type="OrthoDB" id="19174at2759"/>
<evidence type="ECO:0000256" key="3">
    <source>
        <dbReference type="PROSITE-ProRule" id="PRU00023"/>
    </source>
</evidence>
<keyword evidence="1" id="KW-0677">Repeat</keyword>
<evidence type="ECO:0000313" key="6">
    <source>
        <dbReference type="Proteomes" id="UP001055712"/>
    </source>
</evidence>
<comment type="caution">
    <text evidence="5">The sequence shown here is derived from an EMBL/GenBank/DDBJ whole genome shotgun (WGS) entry which is preliminary data.</text>
</comment>
<sequence length="667" mass="70532">MVQTRSARAPEVPSSFGLIRALLAGNTSRARQLLHQALVSGPSGFSCLHAAALSDCHRLIAPLVAARLQANEANAEAPIPAAMAGPDQQIGPLDGAAASALRTFLREHSKLPSAKICAVFRGVTPLHIAAWLGHQATLQALLQAGADTELPCLEGRTALSIACYFLDCRPKRSLCIIEMLLAAGADPLCADFHGVGSLVLSPHCPRPIQTFLLDHVLARFGGPPPTSQPEPPFLSLPAADAAQGPLQPLDLAPDKHSDVLLAALVARHKRAFDFFLAATVPEVSYPSHACNRILSLAIMEGDVPLVQRILTCGLRPRADGYNGQGHPLIAIAAVHGHADVMDVLCVHGASVTLKALHYAADTRSCQALQLLLARGRPAVLTSDAAIRVGGAHSRSGELCVVLRLLRDTAFRLRYCYRNDVHRHALESLAMVELLADAGYRPTVYPQAIVHNGWVDLLGRLVHNYDPTVDKPTAFDLDGVNRYTWLAAKCEPWTAVNHHRWPPSFQAAVRSLLLMHHAGRAAHGGAGSAAPRLVHTKSYALPVGVGAPPESLTVLTRAAKRARLEELPQLRAPVAMAAPAGTGRKAAAAGTAPAAAAPRKQRGLASGSQPAAAAAAPRVPAVRAALCCLPPEILLDIIRRAAYPVSAWLSPESLPSDVGHLGVSTFWG</sequence>
<feature type="region of interest" description="Disordered" evidence="4">
    <location>
        <begin position="588"/>
        <end position="608"/>
    </location>
</feature>
<evidence type="ECO:0000256" key="2">
    <source>
        <dbReference type="ARBA" id="ARBA00023043"/>
    </source>
</evidence>
<keyword evidence="6" id="KW-1185">Reference proteome</keyword>
<reference evidence="5" key="2">
    <citation type="submission" date="2020-11" db="EMBL/GenBank/DDBJ databases">
        <authorList>
            <person name="Cecchin M."/>
            <person name="Marcolungo L."/>
            <person name="Rossato M."/>
            <person name="Girolomoni L."/>
            <person name="Cosentino E."/>
            <person name="Cuine S."/>
            <person name="Li-Beisson Y."/>
            <person name="Delledonne M."/>
            <person name="Ballottari M."/>
        </authorList>
    </citation>
    <scope>NUCLEOTIDE SEQUENCE</scope>
    <source>
        <strain evidence="5">211/11P</strain>
        <tissue evidence="5">Whole cell</tissue>
    </source>
</reference>
<dbReference type="AlphaFoldDB" id="A0A9D4TP83"/>
<reference evidence="5" key="1">
    <citation type="journal article" date="2019" name="Plant J.">
        <title>Chlorella vulgaris genome assembly and annotation reveals the molecular basis for metabolic acclimation to high light conditions.</title>
        <authorList>
            <person name="Cecchin M."/>
            <person name="Marcolungo L."/>
            <person name="Rossato M."/>
            <person name="Girolomoni L."/>
            <person name="Cosentino E."/>
            <person name="Cuine S."/>
            <person name="Li-Beisson Y."/>
            <person name="Delledonne M."/>
            <person name="Ballottari M."/>
        </authorList>
    </citation>
    <scope>NUCLEOTIDE SEQUENCE</scope>
    <source>
        <strain evidence="5">211/11P</strain>
    </source>
</reference>
<evidence type="ECO:0000256" key="1">
    <source>
        <dbReference type="ARBA" id="ARBA00022737"/>
    </source>
</evidence>
<accession>A0A9D4TP83</accession>
<dbReference type="InterPro" id="IPR036770">
    <property type="entry name" value="Ankyrin_rpt-contain_sf"/>
</dbReference>
<dbReference type="EMBL" id="SIDB01000007">
    <property type="protein sequence ID" value="KAI3430817.1"/>
    <property type="molecule type" value="Genomic_DNA"/>
</dbReference>
<dbReference type="Pfam" id="PF12796">
    <property type="entry name" value="Ank_2"/>
    <property type="match status" value="2"/>
</dbReference>
<evidence type="ECO:0000256" key="4">
    <source>
        <dbReference type="SAM" id="MobiDB-lite"/>
    </source>
</evidence>
<keyword evidence="2 3" id="KW-0040">ANK repeat</keyword>
<dbReference type="SUPFAM" id="SSF48403">
    <property type="entry name" value="Ankyrin repeat"/>
    <property type="match status" value="2"/>
</dbReference>
<dbReference type="Gene3D" id="1.25.40.20">
    <property type="entry name" value="Ankyrin repeat-containing domain"/>
    <property type="match status" value="2"/>
</dbReference>
<dbReference type="SMART" id="SM00248">
    <property type="entry name" value="ANK"/>
    <property type="match status" value="5"/>
</dbReference>
<protein>
    <submittedName>
        <fullName evidence="5">Uncharacterized protein</fullName>
    </submittedName>
</protein>
<dbReference type="InterPro" id="IPR002110">
    <property type="entry name" value="Ankyrin_rpt"/>
</dbReference>
<feature type="repeat" description="ANK" evidence="3">
    <location>
        <begin position="121"/>
        <end position="147"/>
    </location>
</feature>